<dbReference type="RefSeq" id="WP_101588934.1">
    <property type="nucleotide sequence ID" value="NZ_FXZM01000006.1"/>
</dbReference>
<dbReference type="OrthoDB" id="3255965at2"/>
<accession>A0A2H1L510</accession>
<name>A0A2H1L510_9MICO</name>
<evidence type="ECO:0000313" key="1">
    <source>
        <dbReference type="EMBL" id="SMY11991.1"/>
    </source>
</evidence>
<dbReference type="Proteomes" id="UP000234462">
    <property type="component" value="Unassembled WGS sequence"/>
</dbReference>
<dbReference type="EMBL" id="FXZM01000006">
    <property type="protein sequence ID" value="SMY11991.1"/>
    <property type="molecule type" value="Genomic_DNA"/>
</dbReference>
<evidence type="ECO:0000313" key="2">
    <source>
        <dbReference type="Proteomes" id="UP000234462"/>
    </source>
</evidence>
<reference evidence="2" key="1">
    <citation type="submission" date="2017-03" db="EMBL/GenBank/DDBJ databases">
        <authorList>
            <person name="Monnet C."/>
        </authorList>
    </citation>
    <scope>NUCLEOTIDE SEQUENCE [LARGE SCALE GENOMIC DNA]</scope>
    <source>
        <strain evidence="2">SJ5-8</strain>
    </source>
</reference>
<sequence>MTEFNDAAPTLSNGDIAILHTLQLQKKLDSGRQLSPDEFQLVPRHMLRPIRPSIDPDSEYMVASGPCRMLIWDAPGDGSYNATGVPMLFTGTANSTGIAYGVGAAAGSMAMNLMGARKARQDSQQRWMDYVPQGAVTVSTHGFYVESQELGLLTWGWGVFDSVEWIAPSTIELLMQTEEGTVRVRFLSDWAELVFISWVEVCHKQHPGKYTWFSPDWIERVRTLTGIDPFTDRPVDEVMD</sequence>
<gene>
    <name evidence="1" type="ORF">BJEO58_01585</name>
</gene>
<dbReference type="AlphaFoldDB" id="A0A2H1L510"/>
<keyword evidence="2" id="KW-1185">Reference proteome</keyword>
<proteinExistence type="predicted"/>
<protein>
    <submittedName>
        <fullName evidence="1">Uncharacterized protein</fullName>
    </submittedName>
</protein>
<organism evidence="1 2">
    <name type="scientific">Brevibacterium jeotgali</name>
    <dbReference type="NCBI Taxonomy" id="1262550"/>
    <lineage>
        <taxon>Bacteria</taxon>
        <taxon>Bacillati</taxon>
        <taxon>Actinomycetota</taxon>
        <taxon>Actinomycetes</taxon>
        <taxon>Micrococcales</taxon>
        <taxon>Brevibacteriaceae</taxon>
        <taxon>Brevibacterium</taxon>
    </lineage>
</organism>